<evidence type="ECO:0000256" key="6">
    <source>
        <dbReference type="ARBA" id="ARBA00023136"/>
    </source>
</evidence>
<protein>
    <submittedName>
        <fullName evidence="10">ABC transporter ATP-binding protein</fullName>
    </submittedName>
</protein>
<dbReference type="InterPro" id="IPR017871">
    <property type="entry name" value="ABC_transporter-like_CS"/>
</dbReference>
<feature type="domain" description="ABC transporter" evidence="9">
    <location>
        <begin position="409"/>
        <end position="649"/>
    </location>
</feature>
<dbReference type="SUPFAM" id="SSF90123">
    <property type="entry name" value="ABC transporter transmembrane region"/>
    <property type="match status" value="1"/>
</dbReference>
<dbReference type="RefSeq" id="WP_206430891.1">
    <property type="nucleotide sequence ID" value="NZ_QXGK01000001.1"/>
</dbReference>
<keyword evidence="11" id="KW-1185">Reference proteome</keyword>
<dbReference type="PROSITE" id="PS00211">
    <property type="entry name" value="ABC_TRANSPORTER_1"/>
    <property type="match status" value="1"/>
</dbReference>
<keyword evidence="3" id="KW-0547">Nucleotide-binding</keyword>
<evidence type="ECO:0000256" key="7">
    <source>
        <dbReference type="SAM" id="MobiDB-lite"/>
    </source>
</evidence>
<dbReference type="SUPFAM" id="SSF52540">
    <property type="entry name" value="P-loop containing nucleoside triphosphate hydrolases"/>
    <property type="match status" value="1"/>
</dbReference>
<evidence type="ECO:0000313" key="10">
    <source>
        <dbReference type="EMBL" id="RSX58708.1"/>
    </source>
</evidence>
<feature type="compositionally biased region" description="Acidic residues" evidence="7">
    <location>
        <begin position="1"/>
        <end position="23"/>
    </location>
</feature>
<dbReference type="InterPro" id="IPR039421">
    <property type="entry name" value="Type_1_exporter"/>
</dbReference>
<dbReference type="EMBL" id="QXGK01000001">
    <property type="protein sequence ID" value="RSX58708.1"/>
    <property type="molecule type" value="Genomic_DNA"/>
</dbReference>
<evidence type="ECO:0000256" key="2">
    <source>
        <dbReference type="ARBA" id="ARBA00022692"/>
    </source>
</evidence>
<evidence type="ECO:0000256" key="5">
    <source>
        <dbReference type="ARBA" id="ARBA00022989"/>
    </source>
</evidence>
<evidence type="ECO:0000256" key="3">
    <source>
        <dbReference type="ARBA" id="ARBA00022741"/>
    </source>
</evidence>
<dbReference type="Pfam" id="PF00005">
    <property type="entry name" value="ABC_tran"/>
    <property type="match status" value="1"/>
</dbReference>
<comment type="caution">
    <text evidence="10">The sequence shown here is derived from an EMBL/GenBank/DDBJ whole genome shotgun (WGS) entry which is preliminary data.</text>
</comment>
<dbReference type="PANTHER" id="PTHR24221:SF646">
    <property type="entry name" value="HAEMOLYSIN SECRETION ATP-BINDING PROTEIN"/>
    <property type="match status" value="1"/>
</dbReference>
<comment type="subcellular location">
    <subcellularLocation>
        <location evidence="1">Cell membrane</location>
        <topology evidence="1">Multi-pass membrane protein</topology>
    </subcellularLocation>
</comment>
<dbReference type="Gene3D" id="1.20.1560.10">
    <property type="entry name" value="ABC transporter type 1, transmembrane domain"/>
    <property type="match status" value="2"/>
</dbReference>
<keyword evidence="6 8" id="KW-0472">Membrane</keyword>
<dbReference type="InterPro" id="IPR036640">
    <property type="entry name" value="ABC1_TM_sf"/>
</dbReference>
<sequence length="657" mass="73106">MTDNTTTDDDTMTQDDMTEDTTDPADTRTPRTSRIRTLAHALARAWRHNLRATRIVAGIRPHWLAATALHAALAAALPYVTIWCSARLIDELAGARNPDELARRALTLVVATAAFTLLTATAEHWKNAENEMIETMFRQPVTDKLMTMDFPIVDDQRTADAVERIRESDNFAGKGIPQTLMIFENGMPALFQLIGGIILSAGLFISPVPQADGWTAALAGPWMSVVMFALMIGAAVASAACANRSGSYWAKFDEEGRFGNRLFAFFGIELPYSPKRAMDVRIYRQLERVGLPGWERNPFTEGPIVRASYGPMGLWMAASAAITTMLTGIVYVFVACKAWAGAFGIGSAAQYVGAITTMFLGIAQLMQSFGDMVNNVEFLDRQFTFLDTPNRMYQGSLTTEKRNDRQYDVEFQNVSFRYPNAPDGTWALRHINLRFRIGSRLAVVGENGSGKTTFIKLLCRLYDPTEGRILLNGIDIRKYRYDEYMRIFAVVFQDFQLFALPLAQNVASSAHYDPQRVRDCLEKAGFGERLASLPDGLDTSLYRDLDERGVQISGGEAQKIAIARALYQDAPFIILDEPTAALDPVAEAQVYAKFDQIAGDKTAVYISHRLSSCRFCDDIAVFDHGSIIQQGPHERLLADVGGKYRELWQAQAQYYAQ</sequence>
<evidence type="ECO:0000256" key="8">
    <source>
        <dbReference type="SAM" id="Phobius"/>
    </source>
</evidence>
<dbReference type="GO" id="GO:0034040">
    <property type="term" value="F:ATPase-coupled lipid transmembrane transporter activity"/>
    <property type="evidence" value="ECO:0007669"/>
    <property type="project" value="TreeGrafter"/>
</dbReference>
<dbReference type="GO" id="GO:0005886">
    <property type="term" value="C:plasma membrane"/>
    <property type="evidence" value="ECO:0007669"/>
    <property type="project" value="UniProtKB-SubCell"/>
</dbReference>
<evidence type="ECO:0000256" key="4">
    <source>
        <dbReference type="ARBA" id="ARBA00022840"/>
    </source>
</evidence>
<dbReference type="InterPro" id="IPR003593">
    <property type="entry name" value="AAA+_ATPase"/>
</dbReference>
<reference evidence="10 11" key="1">
    <citation type="submission" date="2018-09" db="EMBL/GenBank/DDBJ databases">
        <title>Characterization of the phylogenetic diversity of five novel species belonging to the genus Bifidobacterium.</title>
        <authorList>
            <person name="Lugli G.A."/>
            <person name="Duranti S."/>
            <person name="Milani C."/>
        </authorList>
    </citation>
    <scope>NUCLEOTIDE SEQUENCE [LARGE SCALE GENOMIC DNA]</scope>
    <source>
        <strain evidence="10 11">2033B</strain>
    </source>
</reference>
<feature type="region of interest" description="Disordered" evidence="7">
    <location>
        <begin position="1"/>
        <end position="32"/>
    </location>
</feature>
<evidence type="ECO:0000256" key="1">
    <source>
        <dbReference type="ARBA" id="ARBA00004651"/>
    </source>
</evidence>
<dbReference type="Gene3D" id="3.40.50.300">
    <property type="entry name" value="P-loop containing nucleotide triphosphate hydrolases"/>
    <property type="match status" value="1"/>
</dbReference>
<feature type="transmembrane region" description="Helical" evidence="8">
    <location>
        <begin position="340"/>
        <end position="362"/>
    </location>
</feature>
<keyword evidence="5 8" id="KW-1133">Transmembrane helix</keyword>
<dbReference type="PANTHER" id="PTHR24221">
    <property type="entry name" value="ATP-BINDING CASSETTE SUB-FAMILY B"/>
    <property type="match status" value="1"/>
</dbReference>
<name>A0A430FWW2_9BIFI</name>
<evidence type="ECO:0000313" key="11">
    <source>
        <dbReference type="Proteomes" id="UP000287470"/>
    </source>
</evidence>
<dbReference type="AlphaFoldDB" id="A0A430FWW2"/>
<dbReference type="SMART" id="SM00382">
    <property type="entry name" value="AAA"/>
    <property type="match status" value="1"/>
</dbReference>
<gene>
    <name evidence="10" type="ORF">D2E24_0004</name>
</gene>
<accession>A0A430FWW2</accession>
<feature type="transmembrane region" description="Helical" evidence="8">
    <location>
        <begin position="189"/>
        <end position="208"/>
    </location>
</feature>
<keyword evidence="4 10" id="KW-0067">ATP-binding</keyword>
<feature type="transmembrane region" description="Helical" evidence="8">
    <location>
        <begin position="314"/>
        <end position="334"/>
    </location>
</feature>
<dbReference type="GO" id="GO:0016887">
    <property type="term" value="F:ATP hydrolysis activity"/>
    <property type="evidence" value="ECO:0007669"/>
    <property type="project" value="InterPro"/>
</dbReference>
<proteinExistence type="predicted"/>
<feature type="transmembrane region" description="Helical" evidence="8">
    <location>
        <begin position="63"/>
        <end position="89"/>
    </location>
</feature>
<feature type="transmembrane region" description="Helical" evidence="8">
    <location>
        <begin position="101"/>
        <end position="122"/>
    </location>
</feature>
<evidence type="ECO:0000259" key="9">
    <source>
        <dbReference type="PROSITE" id="PS50893"/>
    </source>
</evidence>
<dbReference type="PROSITE" id="PS50893">
    <property type="entry name" value="ABC_TRANSPORTER_2"/>
    <property type="match status" value="1"/>
</dbReference>
<dbReference type="GO" id="GO:0005524">
    <property type="term" value="F:ATP binding"/>
    <property type="evidence" value="ECO:0007669"/>
    <property type="project" value="UniProtKB-KW"/>
</dbReference>
<dbReference type="InterPro" id="IPR003439">
    <property type="entry name" value="ABC_transporter-like_ATP-bd"/>
</dbReference>
<keyword evidence="2 8" id="KW-0812">Transmembrane</keyword>
<dbReference type="InterPro" id="IPR027417">
    <property type="entry name" value="P-loop_NTPase"/>
</dbReference>
<dbReference type="Proteomes" id="UP000287470">
    <property type="component" value="Unassembled WGS sequence"/>
</dbReference>
<organism evidence="10 11">
    <name type="scientific">Bifidobacterium samirii</name>
    <dbReference type="NCBI Taxonomy" id="2306974"/>
    <lineage>
        <taxon>Bacteria</taxon>
        <taxon>Bacillati</taxon>
        <taxon>Actinomycetota</taxon>
        <taxon>Actinomycetes</taxon>
        <taxon>Bifidobacteriales</taxon>
        <taxon>Bifidobacteriaceae</taxon>
        <taxon>Bifidobacterium</taxon>
    </lineage>
</organism>
<feature type="transmembrane region" description="Helical" evidence="8">
    <location>
        <begin position="220"/>
        <end position="242"/>
    </location>
</feature>